<dbReference type="PIRSF" id="PIRSF012337">
    <property type="entry name" value="gp45"/>
    <property type="match status" value="1"/>
</dbReference>
<evidence type="ECO:0000259" key="2">
    <source>
        <dbReference type="Pfam" id="PF18715"/>
    </source>
</evidence>
<evidence type="ECO:0000313" key="6">
    <source>
        <dbReference type="EMBL" id="SQC93405.1"/>
    </source>
</evidence>
<feature type="domain" description="Phage spike trimer" evidence="2">
    <location>
        <begin position="130"/>
        <end position="171"/>
    </location>
</feature>
<dbReference type="Proteomes" id="UP000217979">
    <property type="component" value="Chromosome"/>
</dbReference>
<dbReference type="RefSeq" id="WP_061279063.1">
    <property type="nucleotide sequence ID" value="NZ_CP023525.1"/>
</dbReference>
<sequence length="220" mass="23084">MDITALINRRIASALSALRRPFRAKLTRITTEGGVQTTQLEGMAPETLQDVELFQHYGITTVPPEGAMAIVLPLGGDTSHGIVIATEHSQYRIQALQPGEVAIYTDEGASVILKKGKIIETTCEEWHLKCKKAVIEAAESVTVKTPQVTATQNVTAQGLLTGQGGMAISGDNGQGSTATITGNINHASGTITSGSVKINGVEIGTHKHNTPDGDSGPPHN</sequence>
<name>A0A291E0T4_9ENTR</name>
<dbReference type="AlphaFoldDB" id="A0A291E0T4"/>
<dbReference type="InterPro" id="IPR014462">
    <property type="entry name" value="Phage_Mu_Gp45"/>
</dbReference>
<evidence type="ECO:0000259" key="1">
    <source>
        <dbReference type="Pfam" id="PF06890"/>
    </source>
</evidence>
<dbReference type="EMBL" id="UAVU01000003">
    <property type="protein sequence ID" value="SQA96738.1"/>
    <property type="molecule type" value="Genomic_DNA"/>
</dbReference>
<evidence type="ECO:0000313" key="4">
    <source>
        <dbReference type="EMBL" id="ATF93685.1"/>
    </source>
</evidence>
<evidence type="ECO:0000313" key="5">
    <source>
        <dbReference type="EMBL" id="SQA96738.1"/>
    </source>
</evidence>
<organism evidence="4 7">
    <name type="scientific">Cedecea neteri</name>
    <dbReference type="NCBI Taxonomy" id="158822"/>
    <lineage>
        <taxon>Bacteria</taxon>
        <taxon>Pseudomonadati</taxon>
        <taxon>Pseudomonadota</taxon>
        <taxon>Gammaproteobacteria</taxon>
        <taxon>Enterobacterales</taxon>
        <taxon>Enterobacteriaceae</taxon>
        <taxon>Cedecea</taxon>
    </lineage>
</organism>
<dbReference type="NCBIfam" id="TIGR01644">
    <property type="entry name" value="phage_P2_V"/>
    <property type="match status" value="1"/>
</dbReference>
<dbReference type="InterPro" id="IPR013046">
    <property type="entry name" value="GpV/Gp45"/>
</dbReference>
<dbReference type="EMBL" id="UAVU01000010">
    <property type="protein sequence ID" value="SQC93405.1"/>
    <property type="molecule type" value="Genomic_DNA"/>
</dbReference>
<dbReference type="InterPro" id="IPR053861">
    <property type="entry name" value="Phage_Mu_Gp45_N"/>
</dbReference>
<gene>
    <name evidence="3" type="ORF">CO704_12420</name>
    <name evidence="4" type="ORF">CO704_16995</name>
    <name evidence="5" type="ORF">NCTC12120_00498</name>
    <name evidence="6" type="ORF">NCTC12120_06519</name>
</gene>
<evidence type="ECO:0000313" key="8">
    <source>
        <dbReference type="Proteomes" id="UP000251197"/>
    </source>
</evidence>
<accession>A0A291E0T4</accession>
<dbReference type="Pfam" id="PF06890">
    <property type="entry name" value="Phage_Mu_Gp45"/>
    <property type="match status" value="1"/>
</dbReference>
<dbReference type="Pfam" id="PF18715">
    <property type="entry name" value="Phage_spike"/>
    <property type="match status" value="1"/>
</dbReference>
<reference evidence="4 7" key="1">
    <citation type="submission" date="2017-09" db="EMBL/GenBank/DDBJ databases">
        <title>FDA dAtabase for Regulatory Grade micrObial Sequences (FDA-ARGOS): Supporting development and validation of Infectious Disease Dx tests.</title>
        <authorList>
            <person name="Minogue T."/>
            <person name="Wolcott M."/>
            <person name="Wasieloski L."/>
            <person name="Aguilar W."/>
            <person name="Moore D."/>
            <person name="Tallon L."/>
            <person name="Sadzewicz L."/>
            <person name="Ott S."/>
            <person name="Zhao X."/>
            <person name="Nagaraj S."/>
            <person name="Vavikolanu K."/>
            <person name="Aluvathingal J."/>
            <person name="Nadendla S."/>
            <person name="Sichtig H."/>
        </authorList>
    </citation>
    <scope>NUCLEOTIDE SEQUENCE [LARGE SCALE GENOMIC DNA]</scope>
    <source>
        <strain evidence="4 7">FDAARGOS_392</strain>
    </source>
</reference>
<dbReference type="InterPro" id="IPR040629">
    <property type="entry name" value="Phage_spike"/>
</dbReference>
<dbReference type="Proteomes" id="UP000251197">
    <property type="component" value="Unassembled WGS sequence"/>
</dbReference>
<reference evidence="5 8" key="2">
    <citation type="submission" date="2018-06" db="EMBL/GenBank/DDBJ databases">
        <authorList>
            <consortium name="Pathogen Informatics"/>
            <person name="Doyle S."/>
        </authorList>
    </citation>
    <scope>NUCLEOTIDE SEQUENCE [LARGE SCALE GENOMIC DNA]</scope>
    <source>
        <strain evidence="5 8">NCTC12120</strain>
    </source>
</reference>
<dbReference type="EMBL" id="CP023525">
    <property type="protein sequence ID" value="ATF93685.1"/>
    <property type="molecule type" value="Genomic_DNA"/>
</dbReference>
<feature type="domain" description="Bacteriophage Mu Gp45 N-terminal" evidence="1">
    <location>
        <begin position="23"/>
        <end position="89"/>
    </location>
</feature>
<dbReference type="EMBL" id="CP023525">
    <property type="protein sequence ID" value="ATF92840.1"/>
    <property type="molecule type" value="Genomic_DNA"/>
</dbReference>
<evidence type="ECO:0000313" key="3">
    <source>
        <dbReference type="EMBL" id="ATF92840.1"/>
    </source>
</evidence>
<evidence type="ECO:0000313" key="7">
    <source>
        <dbReference type="Proteomes" id="UP000217979"/>
    </source>
</evidence>
<protein>
    <submittedName>
        <fullName evidence="5">Mu-like prophage protein gp45</fullName>
    </submittedName>
    <submittedName>
        <fullName evidence="4">Phage baseplate assembly protein V</fullName>
    </submittedName>
</protein>
<proteinExistence type="predicted"/>